<dbReference type="InterPro" id="IPR014782">
    <property type="entry name" value="Peptidase_M1_dom"/>
</dbReference>
<gene>
    <name evidence="2" type="ORF">CUNI_LOCUS13592</name>
</gene>
<dbReference type="GO" id="GO:0042277">
    <property type="term" value="F:peptide binding"/>
    <property type="evidence" value="ECO:0007669"/>
    <property type="project" value="TreeGrafter"/>
</dbReference>
<name>A0A8S3ZEQ6_9EUPU</name>
<dbReference type="GO" id="GO:0043171">
    <property type="term" value="P:peptide catabolic process"/>
    <property type="evidence" value="ECO:0007669"/>
    <property type="project" value="TreeGrafter"/>
</dbReference>
<dbReference type="GO" id="GO:0008270">
    <property type="term" value="F:zinc ion binding"/>
    <property type="evidence" value="ECO:0007669"/>
    <property type="project" value="InterPro"/>
</dbReference>
<sequence length="149" mass="17508">MFDVIAYRKAPSIIRMLNSMVGDDVFFPAIKNLVRNHWLGTFTHDDLFEEMTQEAKRRGHDLDVKGIMDTWIHQTNYPLVTVIRDFNDHSVIHVRQERFLSDPSAKDPGTYPSQYNYRWTIPLTFSSSKAPVFEKNVSQIHYIHKDQHS</sequence>
<dbReference type="Proteomes" id="UP000678393">
    <property type="component" value="Unassembled WGS sequence"/>
</dbReference>
<evidence type="ECO:0000313" key="2">
    <source>
        <dbReference type="EMBL" id="CAG5128034.1"/>
    </source>
</evidence>
<dbReference type="InterPro" id="IPR050344">
    <property type="entry name" value="Peptidase_M1_aminopeptidases"/>
</dbReference>
<evidence type="ECO:0000259" key="1">
    <source>
        <dbReference type="Pfam" id="PF01433"/>
    </source>
</evidence>
<dbReference type="GO" id="GO:0070006">
    <property type="term" value="F:metalloaminopeptidase activity"/>
    <property type="evidence" value="ECO:0007669"/>
    <property type="project" value="TreeGrafter"/>
</dbReference>
<dbReference type="PANTHER" id="PTHR11533">
    <property type="entry name" value="PROTEASE M1 ZINC METALLOPROTEASE"/>
    <property type="match status" value="1"/>
</dbReference>
<proteinExistence type="predicted"/>
<feature type="domain" description="Peptidase M1 membrane alanine aminopeptidase" evidence="1">
    <location>
        <begin position="1"/>
        <end position="71"/>
    </location>
</feature>
<accession>A0A8S3ZEQ6</accession>
<dbReference type="Gene3D" id="2.60.40.1910">
    <property type="match status" value="1"/>
</dbReference>
<dbReference type="GO" id="GO:0016020">
    <property type="term" value="C:membrane"/>
    <property type="evidence" value="ECO:0007669"/>
    <property type="project" value="TreeGrafter"/>
</dbReference>
<protein>
    <recommendedName>
        <fullName evidence="1">Peptidase M1 membrane alanine aminopeptidase domain-containing protein</fullName>
    </recommendedName>
</protein>
<dbReference type="SUPFAM" id="SSF55486">
    <property type="entry name" value="Metalloproteases ('zincins'), catalytic domain"/>
    <property type="match status" value="1"/>
</dbReference>
<feature type="non-terminal residue" evidence="2">
    <location>
        <position position="149"/>
    </location>
</feature>
<dbReference type="PANTHER" id="PTHR11533:SF299">
    <property type="entry name" value="AMINOPEPTIDASE"/>
    <property type="match status" value="1"/>
</dbReference>
<dbReference type="InterPro" id="IPR027268">
    <property type="entry name" value="Peptidase_M4/M1_CTD_sf"/>
</dbReference>
<evidence type="ECO:0000313" key="3">
    <source>
        <dbReference type="Proteomes" id="UP000678393"/>
    </source>
</evidence>
<dbReference type="GO" id="GO:0005737">
    <property type="term" value="C:cytoplasm"/>
    <property type="evidence" value="ECO:0007669"/>
    <property type="project" value="TreeGrafter"/>
</dbReference>
<dbReference type="GO" id="GO:0005615">
    <property type="term" value="C:extracellular space"/>
    <property type="evidence" value="ECO:0007669"/>
    <property type="project" value="TreeGrafter"/>
</dbReference>
<dbReference type="GO" id="GO:0006508">
    <property type="term" value="P:proteolysis"/>
    <property type="evidence" value="ECO:0007669"/>
    <property type="project" value="TreeGrafter"/>
</dbReference>
<dbReference type="Pfam" id="PF01433">
    <property type="entry name" value="Peptidase_M1"/>
    <property type="match status" value="1"/>
</dbReference>
<dbReference type="EMBL" id="CAJHNH020002898">
    <property type="protein sequence ID" value="CAG5128034.1"/>
    <property type="molecule type" value="Genomic_DNA"/>
</dbReference>
<dbReference type="Gene3D" id="1.10.390.10">
    <property type="entry name" value="Neutral Protease Domain 2"/>
    <property type="match status" value="1"/>
</dbReference>
<dbReference type="OrthoDB" id="510539at2759"/>
<organism evidence="2 3">
    <name type="scientific">Candidula unifasciata</name>
    <dbReference type="NCBI Taxonomy" id="100452"/>
    <lineage>
        <taxon>Eukaryota</taxon>
        <taxon>Metazoa</taxon>
        <taxon>Spiralia</taxon>
        <taxon>Lophotrochozoa</taxon>
        <taxon>Mollusca</taxon>
        <taxon>Gastropoda</taxon>
        <taxon>Heterobranchia</taxon>
        <taxon>Euthyneura</taxon>
        <taxon>Panpulmonata</taxon>
        <taxon>Eupulmonata</taxon>
        <taxon>Stylommatophora</taxon>
        <taxon>Helicina</taxon>
        <taxon>Helicoidea</taxon>
        <taxon>Geomitridae</taxon>
        <taxon>Candidula</taxon>
    </lineage>
</organism>
<reference evidence="2" key="1">
    <citation type="submission" date="2021-04" db="EMBL/GenBank/DDBJ databases">
        <authorList>
            <consortium name="Molecular Ecology Group"/>
        </authorList>
    </citation>
    <scope>NUCLEOTIDE SEQUENCE</scope>
</reference>
<keyword evidence="3" id="KW-1185">Reference proteome</keyword>
<comment type="caution">
    <text evidence="2">The sequence shown here is derived from an EMBL/GenBank/DDBJ whole genome shotgun (WGS) entry which is preliminary data.</text>
</comment>
<dbReference type="AlphaFoldDB" id="A0A8S3ZEQ6"/>